<dbReference type="SUPFAM" id="SSF53597">
    <property type="entry name" value="Dihydrofolate reductase-like"/>
    <property type="match status" value="1"/>
</dbReference>
<sequence>MRRALELAARGPATDPNPRVGCVLLDAAGRTLGEGWHRGAGTPHAEVAALSDAEQRGRDVGGATAVVTLEPCNHTGRTGPCAEALREAGVARVVVAQPDPTPLAAGGADRLRAAGLEVTTGVLADEAEALNRWFTASAHLGRPVVTLKLAATLDGRVAAADGTSQWITGPDARRDVHRQRAQAGAVVVGTGTALADDPRLTVRLPEGEQVDRQPLRVVVGTRQLPASARVLDDAAETLLLATHDPAEVLAALRERGVHHVWLEGGPTLGAAFLRAGLVDRLVTYLAPALLGAGAPLVAELGIGTVEEALRWHLEDVARLGDDVRLTLTPTDPNPTEGDA</sequence>
<dbReference type="Gene3D" id="3.40.140.10">
    <property type="entry name" value="Cytidine Deaminase, domain 2"/>
    <property type="match status" value="1"/>
</dbReference>
<evidence type="ECO:0000256" key="5">
    <source>
        <dbReference type="ARBA" id="ARBA00007417"/>
    </source>
</evidence>
<feature type="binding site" evidence="16">
    <location>
        <position position="180"/>
    </location>
    <ligand>
        <name>substrate</name>
    </ligand>
</feature>
<comment type="similarity">
    <text evidence="4 14">In the N-terminal section; belongs to the cytidine and deoxycytidylate deaminase family.</text>
</comment>
<comment type="pathway">
    <text evidence="2 14">Cofactor biosynthesis; riboflavin biosynthesis; 5-amino-6-(D-ribitylamino)uracil from GTP: step 2/4.</text>
</comment>
<feature type="binding site" evidence="17">
    <location>
        <position position="44"/>
    </location>
    <ligand>
        <name>Zn(2+)</name>
        <dbReference type="ChEBI" id="CHEBI:29105"/>
        <note>catalytic</note>
    </ligand>
</feature>
<dbReference type="GO" id="GO:0008835">
    <property type="term" value="F:diaminohydroxyphosphoribosylaminopyrimidine deaminase activity"/>
    <property type="evidence" value="ECO:0007669"/>
    <property type="project" value="UniProtKB-EC"/>
</dbReference>
<dbReference type="InterPro" id="IPR016192">
    <property type="entry name" value="APOBEC/CMP_deaminase_Zn-bd"/>
</dbReference>
<dbReference type="PANTHER" id="PTHR38011">
    <property type="entry name" value="DIHYDROFOLATE REDUCTASE FAMILY PROTEIN (AFU_ORTHOLOGUE AFUA_8G06820)"/>
    <property type="match status" value="1"/>
</dbReference>
<comment type="catalytic activity">
    <reaction evidence="12 14">
        <text>5-amino-6-(5-phospho-D-ribitylamino)uracil + NADP(+) = 5-amino-6-(5-phospho-D-ribosylamino)uracil + NADPH + H(+)</text>
        <dbReference type="Rhea" id="RHEA:17845"/>
        <dbReference type="ChEBI" id="CHEBI:15378"/>
        <dbReference type="ChEBI" id="CHEBI:57783"/>
        <dbReference type="ChEBI" id="CHEBI:58349"/>
        <dbReference type="ChEBI" id="CHEBI:58421"/>
        <dbReference type="ChEBI" id="CHEBI:58453"/>
        <dbReference type="EC" id="1.1.1.193"/>
    </reaction>
</comment>
<dbReference type="InterPro" id="IPR050765">
    <property type="entry name" value="Riboflavin_Biosynth_HTPR"/>
</dbReference>
<dbReference type="InterPro" id="IPR002125">
    <property type="entry name" value="CMP_dCMP_dom"/>
</dbReference>
<evidence type="ECO:0000313" key="20">
    <source>
        <dbReference type="Proteomes" id="UP000234206"/>
    </source>
</evidence>
<dbReference type="Pfam" id="PF00383">
    <property type="entry name" value="dCMP_cyt_deam_1"/>
    <property type="match status" value="1"/>
</dbReference>
<dbReference type="CDD" id="cd01284">
    <property type="entry name" value="Riboflavin_deaminase-reductase"/>
    <property type="match status" value="1"/>
</dbReference>
<evidence type="ECO:0000256" key="6">
    <source>
        <dbReference type="ARBA" id="ARBA00022619"/>
    </source>
</evidence>
<keyword evidence="7 14" id="KW-0479">Metal-binding</keyword>
<dbReference type="InterPro" id="IPR004794">
    <property type="entry name" value="Eubact_RibD"/>
</dbReference>
<dbReference type="InterPro" id="IPR024072">
    <property type="entry name" value="DHFR-like_dom_sf"/>
</dbReference>
<feature type="binding site" evidence="16">
    <location>
        <position position="200"/>
    </location>
    <ligand>
        <name>substrate</name>
    </ligand>
</feature>
<evidence type="ECO:0000256" key="7">
    <source>
        <dbReference type="ARBA" id="ARBA00022723"/>
    </source>
</evidence>
<comment type="function">
    <text evidence="1 14">Converts 2,5-diamino-6-(ribosylamino)-4(3h)-pyrimidinone 5'-phosphate into 5-amino-6-(ribosylamino)-2,4(1h,3h)-pyrimidinedione 5'-phosphate.</text>
</comment>
<dbReference type="PIRSF" id="PIRSF006769">
    <property type="entry name" value="RibD"/>
    <property type="match status" value="1"/>
</dbReference>
<dbReference type="GO" id="GO:0008270">
    <property type="term" value="F:zinc ion binding"/>
    <property type="evidence" value="ECO:0007669"/>
    <property type="project" value="InterPro"/>
</dbReference>
<dbReference type="EC" id="3.5.4.26" evidence="14"/>
<dbReference type="UniPathway" id="UPA00275">
    <property type="reaction ID" value="UER00401"/>
</dbReference>
<keyword evidence="8 14" id="KW-0862">Zinc</keyword>
<organism evidence="19 20">
    <name type="scientific">Kytococcus schroeteri</name>
    <dbReference type="NCBI Taxonomy" id="138300"/>
    <lineage>
        <taxon>Bacteria</taxon>
        <taxon>Bacillati</taxon>
        <taxon>Actinomycetota</taxon>
        <taxon>Actinomycetes</taxon>
        <taxon>Micrococcales</taxon>
        <taxon>Kytococcaceae</taxon>
        <taxon>Kytococcus</taxon>
    </lineage>
</organism>
<dbReference type="Gene3D" id="3.40.430.10">
    <property type="entry name" value="Dihydrofolate Reductase, subunit A"/>
    <property type="match status" value="1"/>
</dbReference>
<dbReference type="RefSeq" id="WP_101849987.1">
    <property type="nucleotide sequence ID" value="NZ_PKIZ01000019.1"/>
</dbReference>
<dbReference type="PANTHER" id="PTHR38011:SF7">
    <property type="entry name" value="2,5-DIAMINO-6-RIBOSYLAMINO-4(3H)-PYRIMIDINONE 5'-PHOSPHATE REDUCTASE"/>
    <property type="match status" value="1"/>
</dbReference>
<feature type="binding site" evidence="17">
    <location>
        <position position="72"/>
    </location>
    <ligand>
        <name>Zn(2+)</name>
        <dbReference type="ChEBI" id="CHEBI:29105"/>
        <note>catalytic</note>
    </ligand>
</feature>
<feature type="binding site" evidence="17">
    <location>
        <position position="81"/>
    </location>
    <ligand>
        <name>Zn(2+)</name>
        <dbReference type="ChEBI" id="CHEBI:29105"/>
        <note>catalytic</note>
    </ligand>
</feature>
<comment type="cofactor">
    <cofactor evidence="14 17">
        <name>Zn(2+)</name>
        <dbReference type="ChEBI" id="CHEBI:29105"/>
    </cofactor>
    <text evidence="14 17">Binds 1 zinc ion.</text>
</comment>
<accession>A0A2I1P907</accession>
<evidence type="ECO:0000256" key="1">
    <source>
        <dbReference type="ARBA" id="ARBA00002151"/>
    </source>
</evidence>
<dbReference type="Proteomes" id="UP000234206">
    <property type="component" value="Unassembled WGS sequence"/>
</dbReference>
<evidence type="ECO:0000259" key="18">
    <source>
        <dbReference type="PROSITE" id="PS51747"/>
    </source>
</evidence>
<feature type="binding site" evidence="16">
    <location>
        <position position="166"/>
    </location>
    <ligand>
        <name>NADP(+)</name>
        <dbReference type="ChEBI" id="CHEBI:58349"/>
    </ligand>
</feature>
<comment type="pathway">
    <text evidence="3 14">Cofactor biosynthesis; riboflavin biosynthesis; 5-amino-6-(D-ribitylamino)uracil from GTP: step 3/4.</text>
</comment>
<keyword evidence="14" id="KW-0378">Hydrolase</keyword>
<comment type="caution">
    <text evidence="19">The sequence shown here is derived from an EMBL/GenBank/DDBJ whole genome shotgun (WGS) entry which is preliminary data.</text>
</comment>
<gene>
    <name evidence="19" type="primary">ribD</name>
    <name evidence="19" type="ORF">CYJ76_09640</name>
</gene>
<evidence type="ECO:0000256" key="10">
    <source>
        <dbReference type="ARBA" id="ARBA00023002"/>
    </source>
</evidence>
<reference evidence="19 20" key="1">
    <citation type="submission" date="2017-12" db="EMBL/GenBank/DDBJ databases">
        <title>Phylogenetic diversity of female urinary microbiome.</title>
        <authorList>
            <person name="Thomas-White K."/>
            <person name="Wolfe A.J."/>
        </authorList>
    </citation>
    <scope>NUCLEOTIDE SEQUENCE [LARGE SCALE GENOMIC DNA]</scope>
    <source>
        <strain evidence="19 20">UMB1298</strain>
    </source>
</reference>
<feature type="binding site" evidence="16">
    <location>
        <position position="150"/>
    </location>
    <ligand>
        <name>NADP(+)</name>
        <dbReference type="ChEBI" id="CHEBI:58349"/>
    </ligand>
</feature>
<feature type="active site" description="Proton donor" evidence="15">
    <location>
        <position position="46"/>
    </location>
</feature>
<keyword evidence="9 14" id="KW-0521">NADP</keyword>
<dbReference type="InterPro" id="IPR016193">
    <property type="entry name" value="Cytidine_deaminase-like"/>
</dbReference>
<name>A0A2I1P907_9MICO</name>
<evidence type="ECO:0000256" key="8">
    <source>
        <dbReference type="ARBA" id="ARBA00022833"/>
    </source>
</evidence>
<feature type="binding site" evidence="16">
    <location>
        <position position="192"/>
    </location>
    <ligand>
        <name>NADP(+)</name>
        <dbReference type="ChEBI" id="CHEBI:58349"/>
    </ligand>
</feature>
<evidence type="ECO:0000256" key="2">
    <source>
        <dbReference type="ARBA" id="ARBA00004882"/>
    </source>
</evidence>
<protein>
    <recommendedName>
        <fullName evidence="14">Riboflavin biosynthesis protein RibD</fullName>
    </recommendedName>
    <domain>
        <recommendedName>
            <fullName evidence="14">Diaminohydroxyphosphoribosylaminopyrimidine deaminase</fullName>
            <shortName evidence="14">DRAP deaminase</shortName>
            <ecNumber evidence="14">3.5.4.26</ecNumber>
        </recommendedName>
        <alternativeName>
            <fullName evidence="14">Riboflavin-specific deaminase</fullName>
        </alternativeName>
    </domain>
    <domain>
        <recommendedName>
            <fullName evidence="14">5-amino-6-(5-phosphoribosylamino)uracil reductase</fullName>
            <ecNumber evidence="14">1.1.1.193</ecNumber>
        </recommendedName>
        <alternativeName>
            <fullName evidence="14">HTP reductase</fullName>
        </alternativeName>
    </domain>
</protein>
<comment type="catalytic activity">
    <reaction evidence="13 14">
        <text>2,5-diamino-6-hydroxy-4-(5-phosphoribosylamino)-pyrimidine + H2O + H(+) = 5-amino-6-(5-phospho-D-ribosylamino)uracil + NH4(+)</text>
        <dbReference type="Rhea" id="RHEA:21868"/>
        <dbReference type="ChEBI" id="CHEBI:15377"/>
        <dbReference type="ChEBI" id="CHEBI:15378"/>
        <dbReference type="ChEBI" id="CHEBI:28938"/>
        <dbReference type="ChEBI" id="CHEBI:58453"/>
        <dbReference type="ChEBI" id="CHEBI:58614"/>
        <dbReference type="EC" id="3.5.4.26"/>
    </reaction>
</comment>
<feature type="binding site" evidence="16">
    <location>
        <begin position="265"/>
        <end position="271"/>
    </location>
    <ligand>
        <name>NADP(+)</name>
        <dbReference type="ChEBI" id="CHEBI:58349"/>
    </ligand>
</feature>
<dbReference type="Pfam" id="PF01872">
    <property type="entry name" value="RibD_C"/>
    <property type="match status" value="1"/>
</dbReference>
<evidence type="ECO:0000256" key="11">
    <source>
        <dbReference type="ARBA" id="ARBA00023268"/>
    </source>
</evidence>
<evidence type="ECO:0000313" key="19">
    <source>
        <dbReference type="EMBL" id="PKZ41103.1"/>
    </source>
</evidence>
<evidence type="ECO:0000256" key="13">
    <source>
        <dbReference type="ARBA" id="ARBA00049886"/>
    </source>
</evidence>
<dbReference type="InterPro" id="IPR002734">
    <property type="entry name" value="RibDG_C"/>
</dbReference>
<keyword evidence="6 14" id="KW-0686">Riboflavin biosynthesis</keyword>
<keyword evidence="20" id="KW-1185">Reference proteome</keyword>
<dbReference type="GO" id="GO:0009231">
    <property type="term" value="P:riboflavin biosynthetic process"/>
    <property type="evidence" value="ECO:0007669"/>
    <property type="project" value="UniProtKB-UniPathway"/>
</dbReference>
<dbReference type="AlphaFoldDB" id="A0A2I1P907"/>
<feature type="binding site" evidence="16">
    <location>
        <position position="263"/>
    </location>
    <ligand>
        <name>substrate</name>
    </ligand>
</feature>
<feature type="binding site" evidence="16">
    <location>
        <position position="196"/>
    </location>
    <ligand>
        <name>NADP(+)</name>
        <dbReference type="ChEBI" id="CHEBI:58349"/>
    </ligand>
</feature>
<evidence type="ECO:0000256" key="3">
    <source>
        <dbReference type="ARBA" id="ARBA00004910"/>
    </source>
</evidence>
<feature type="domain" description="CMP/dCMP-type deaminase" evidence="18">
    <location>
        <begin position="1"/>
        <end position="119"/>
    </location>
</feature>
<feature type="binding site" evidence="16">
    <location>
        <position position="164"/>
    </location>
    <ligand>
        <name>substrate</name>
    </ligand>
</feature>
<dbReference type="NCBIfam" id="TIGR00326">
    <property type="entry name" value="eubact_ribD"/>
    <property type="match status" value="1"/>
</dbReference>
<evidence type="ECO:0000256" key="15">
    <source>
        <dbReference type="PIRSR" id="PIRSR006769-1"/>
    </source>
</evidence>
<evidence type="ECO:0000256" key="9">
    <source>
        <dbReference type="ARBA" id="ARBA00022857"/>
    </source>
</evidence>
<dbReference type="EC" id="1.1.1.193" evidence="14"/>
<evidence type="ECO:0000256" key="17">
    <source>
        <dbReference type="PIRSR" id="PIRSR006769-3"/>
    </source>
</evidence>
<dbReference type="EMBL" id="PKIZ01000019">
    <property type="protein sequence ID" value="PKZ41103.1"/>
    <property type="molecule type" value="Genomic_DNA"/>
</dbReference>
<feature type="binding site" evidence="16">
    <location>
        <position position="221"/>
    </location>
    <ligand>
        <name>NADP(+)</name>
        <dbReference type="ChEBI" id="CHEBI:58349"/>
    </ligand>
</feature>
<keyword evidence="10 14" id="KW-0560">Oxidoreductase</keyword>
<dbReference type="GO" id="GO:0008703">
    <property type="term" value="F:5-amino-6-(5-phosphoribosylamino)uracil reductase activity"/>
    <property type="evidence" value="ECO:0007669"/>
    <property type="project" value="UniProtKB-EC"/>
</dbReference>
<evidence type="ECO:0000256" key="16">
    <source>
        <dbReference type="PIRSR" id="PIRSR006769-2"/>
    </source>
</evidence>
<dbReference type="SUPFAM" id="SSF53927">
    <property type="entry name" value="Cytidine deaminase-like"/>
    <property type="match status" value="1"/>
</dbReference>
<dbReference type="PROSITE" id="PS51747">
    <property type="entry name" value="CYT_DCMP_DEAMINASES_2"/>
    <property type="match status" value="1"/>
</dbReference>
<dbReference type="PROSITE" id="PS00903">
    <property type="entry name" value="CYT_DCMP_DEAMINASES_1"/>
    <property type="match status" value="1"/>
</dbReference>
<evidence type="ECO:0000256" key="12">
    <source>
        <dbReference type="ARBA" id="ARBA00049861"/>
    </source>
</evidence>
<comment type="similarity">
    <text evidence="5 14">In the C-terminal section; belongs to the HTP reductase family.</text>
</comment>
<feature type="binding site" evidence="16">
    <location>
        <position position="203"/>
    </location>
    <ligand>
        <name>substrate</name>
    </ligand>
</feature>
<proteinExistence type="inferred from homology"/>
<dbReference type="OrthoDB" id="9800865at2"/>
<evidence type="ECO:0000256" key="4">
    <source>
        <dbReference type="ARBA" id="ARBA00005259"/>
    </source>
</evidence>
<keyword evidence="11" id="KW-0511">Multifunctional enzyme</keyword>
<evidence type="ECO:0000256" key="14">
    <source>
        <dbReference type="PIRNR" id="PIRNR006769"/>
    </source>
</evidence>